<feature type="transmembrane region" description="Helical" evidence="12">
    <location>
        <begin position="172"/>
        <end position="197"/>
    </location>
</feature>
<dbReference type="InterPro" id="IPR027057">
    <property type="entry name" value="CAXX_Prtase_1"/>
</dbReference>
<organism evidence="15">
    <name type="scientific">marine metagenome</name>
    <dbReference type="NCBI Taxonomy" id="408172"/>
    <lineage>
        <taxon>unclassified sequences</taxon>
        <taxon>metagenomes</taxon>
        <taxon>ecological metagenomes</taxon>
    </lineage>
</organism>
<keyword evidence="4 12" id="KW-0812">Transmembrane</keyword>
<dbReference type="AlphaFoldDB" id="A0A381P3V9"/>
<proteinExistence type="predicted"/>
<protein>
    <recommendedName>
        <fullName evidence="16">Peptidase M48 domain-containing protein</fullName>
    </recommendedName>
</protein>
<evidence type="ECO:0000256" key="6">
    <source>
        <dbReference type="ARBA" id="ARBA00022801"/>
    </source>
</evidence>
<evidence type="ECO:0000256" key="8">
    <source>
        <dbReference type="ARBA" id="ARBA00022833"/>
    </source>
</evidence>
<comment type="cofactor">
    <cofactor evidence="1">
        <name>Zn(2+)</name>
        <dbReference type="ChEBI" id="CHEBI:29105"/>
    </cofactor>
</comment>
<reference evidence="15" key="1">
    <citation type="submission" date="2018-05" db="EMBL/GenBank/DDBJ databases">
        <authorList>
            <person name="Lanie J.A."/>
            <person name="Ng W.-L."/>
            <person name="Kazmierczak K.M."/>
            <person name="Andrzejewski T.M."/>
            <person name="Davidsen T.M."/>
            <person name="Wayne K.J."/>
            <person name="Tettelin H."/>
            <person name="Glass J.I."/>
            <person name="Rusch D."/>
            <person name="Podicherti R."/>
            <person name="Tsui H.-C.T."/>
            <person name="Winkler M.E."/>
        </authorList>
    </citation>
    <scope>NUCLEOTIDE SEQUENCE</scope>
</reference>
<comment type="subcellular location">
    <subcellularLocation>
        <location evidence="2">Endoplasmic reticulum membrane</location>
        <topology evidence="2">Multi-pass membrane protein</topology>
    </subcellularLocation>
</comment>
<evidence type="ECO:0000256" key="9">
    <source>
        <dbReference type="ARBA" id="ARBA00022989"/>
    </source>
</evidence>
<dbReference type="EMBL" id="UINC01000734">
    <property type="protein sequence ID" value="SUZ60313.1"/>
    <property type="molecule type" value="Genomic_DNA"/>
</dbReference>
<dbReference type="Pfam" id="PF01435">
    <property type="entry name" value="Peptidase_M48"/>
    <property type="match status" value="1"/>
</dbReference>
<evidence type="ECO:0000256" key="12">
    <source>
        <dbReference type="SAM" id="Phobius"/>
    </source>
</evidence>
<evidence type="ECO:0000256" key="11">
    <source>
        <dbReference type="ARBA" id="ARBA00023136"/>
    </source>
</evidence>
<dbReference type="Pfam" id="PF16491">
    <property type="entry name" value="Peptidase_M48_N"/>
    <property type="match status" value="1"/>
</dbReference>
<dbReference type="FunFam" id="3.30.2010.10:FF:000002">
    <property type="entry name" value="CAAX prenyl protease"/>
    <property type="match status" value="1"/>
</dbReference>
<dbReference type="GO" id="GO:0071586">
    <property type="term" value="P:CAAX-box protein processing"/>
    <property type="evidence" value="ECO:0007669"/>
    <property type="project" value="InterPro"/>
</dbReference>
<sequence>MEQTYYYIIIGALLGEYLLSTISSILNMGSISPEIPNEFQDVYDGEKYASSQDYLKAQTRFGLFSGTFSLVLILVVIHSGLFGLLDQFVRYQTEHFILRGLFFFGIIFIVQDIINLPFSIYSTFVIEERFGFNRTTPRTFVIDKLKAYALVAVLGSMITVPILYFFETFGNNGWWIAWSALTIFMIAIQPIFVHVIAPMFNKFTPLEEGELRKAIETYAKKVRFPIGRIDVMDGSKRSAHSNAYFSGLGKSRRIALFDTLLEKHTTKEIVSVVAHEVGHYKLKHIILGTILGIVETGIMLYVFNLIMSDKALFAIFGVGDVSVHAGLVFFAMLYAPVSMVTSILTTALSRKNEFDADAYSLKTTDDPEALISMLKGLSASNLSHLTPHPLKVFLAYSHPPVSQRIAAIRSS</sequence>
<dbReference type="CDD" id="cd07343">
    <property type="entry name" value="M48A_Zmpste24p_like"/>
    <property type="match status" value="1"/>
</dbReference>
<feature type="transmembrane region" description="Helical" evidence="12">
    <location>
        <begin position="285"/>
        <end position="306"/>
    </location>
</feature>
<keyword evidence="10" id="KW-0482">Metalloprotease</keyword>
<dbReference type="Gene3D" id="3.30.2010.10">
    <property type="entry name" value="Metalloproteases ('zincins'), catalytic domain"/>
    <property type="match status" value="1"/>
</dbReference>
<keyword evidence="7" id="KW-0256">Endoplasmic reticulum</keyword>
<dbReference type="PANTHER" id="PTHR10120">
    <property type="entry name" value="CAAX PRENYL PROTEASE 1"/>
    <property type="match status" value="1"/>
</dbReference>
<keyword evidence="9 12" id="KW-1133">Transmembrane helix</keyword>
<feature type="transmembrane region" description="Helical" evidence="12">
    <location>
        <begin position="147"/>
        <end position="166"/>
    </location>
</feature>
<feature type="transmembrane region" description="Helical" evidence="12">
    <location>
        <begin position="101"/>
        <end position="126"/>
    </location>
</feature>
<evidence type="ECO:0000256" key="4">
    <source>
        <dbReference type="ARBA" id="ARBA00022692"/>
    </source>
</evidence>
<feature type="domain" description="CAAX prenyl protease 1 N-terminal" evidence="14">
    <location>
        <begin position="34"/>
        <end position="202"/>
    </location>
</feature>
<keyword evidence="3" id="KW-0645">Protease</keyword>
<feature type="domain" description="Peptidase M48" evidence="13">
    <location>
        <begin position="205"/>
        <end position="410"/>
    </location>
</feature>
<feature type="transmembrane region" description="Helical" evidence="12">
    <location>
        <begin position="61"/>
        <end position="81"/>
    </location>
</feature>
<gene>
    <name evidence="15" type="ORF">METZ01_LOCUS13167</name>
</gene>
<feature type="transmembrane region" description="Helical" evidence="12">
    <location>
        <begin position="312"/>
        <end position="335"/>
    </location>
</feature>
<dbReference type="GO" id="GO:0005789">
    <property type="term" value="C:endoplasmic reticulum membrane"/>
    <property type="evidence" value="ECO:0007669"/>
    <property type="project" value="UniProtKB-SubCell"/>
</dbReference>
<evidence type="ECO:0000256" key="3">
    <source>
        <dbReference type="ARBA" id="ARBA00022670"/>
    </source>
</evidence>
<keyword evidence="6" id="KW-0378">Hydrolase</keyword>
<evidence type="ECO:0000259" key="14">
    <source>
        <dbReference type="Pfam" id="PF16491"/>
    </source>
</evidence>
<keyword evidence="5" id="KW-0479">Metal-binding</keyword>
<name>A0A381P3V9_9ZZZZ</name>
<evidence type="ECO:0000259" key="13">
    <source>
        <dbReference type="Pfam" id="PF01435"/>
    </source>
</evidence>
<dbReference type="GO" id="GO:0004222">
    <property type="term" value="F:metalloendopeptidase activity"/>
    <property type="evidence" value="ECO:0007669"/>
    <property type="project" value="InterPro"/>
</dbReference>
<dbReference type="GO" id="GO:0046872">
    <property type="term" value="F:metal ion binding"/>
    <property type="evidence" value="ECO:0007669"/>
    <property type="project" value="UniProtKB-KW"/>
</dbReference>
<dbReference type="InterPro" id="IPR032456">
    <property type="entry name" value="Peptidase_M48_N"/>
</dbReference>
<evidence type="ECO:0000256" key="7">
    <source>
        <dbReference type="ARBA" id="ARBA00022824"/>
    </source>
</evidence>
<evidence type="ECO:0000313" key="15">
    <source>
        <dbReference type="EMBL" id="SUZ60313.1"/>
    </source>
</evidence>
<dbReference type="InterPro" id="IPR001915">
    <property type="entry name" value="Peptidase_M48"/>
</dbReference>
<evidence type="ECO:0000256" key="5">
    <source>
        <dbReference type="ARBA" id="ARBA00022723"/>
    </source>
</evidence>
<keyword evidence="8" id="KW-0862">Zinc</keyword>
<accession>A0A381P3V9</accession>
<feature type="transmembrane region" description="Helical" evidence="12">
    <location>
        <begin position="6"/>
        <end position="26"/>
    </location>
</feature>
<evidence type="ECO:0000256" key="10">
    <source>
        <dbReference type="ARBA" id="ARBA00023049"/>
    </source>
</evidence>
<keyword evidence="11 12" id="KW-0472">Membrane</keyword>
<evidence type="ECO:0000256" key="2">
    <source>
        <dbReference type="ARBA" id="ARBA00004477"/>
    </source>
</evidence>
<evidence type="ECO:0000256" key="1">
    <source>
        <dbReference type="ARBA" id="ARBA00001947"/>
    </source>
</evidence>
<evidence type="ECO:0008006" key="16">
    <source>
        <dbReference type="Google" id="ProtNLM"/>
    </source>
</evidence>